<comment type="caution">
    <text evidence="2">The sequence shown here is derived from an EMBL/GenBank/DDBJ whole genome shotgun (WGS) entry which is preliminary data.</text>
</comment>
<organism evidence="2 3">
    <name type="scientific">Haloarcula saliterrae</name>
    <dbReference type="NCBI Taxonomy" id="2950534"/>
    <lineage>
        <taxon>Archaea</taxon>
        <taxon>Methanobacteriati</taxon>
        <taxon>Methanobacteriota</taxon>
        <taxon>Stenosarchaea group</taxon>
        <taxon>Halobacteria</taxon>
        <taxon>Halobacteriales</taxon>
        <taxon>Haloarculaceae</taxon>
        <taxon>Haloarcula</taxon>
    </lineage>
</organism>
<dbReference type="EMBL" id="JAMQON010000001">
    <property type="protein sequence ID" value="MDS0259092.1"/>
    <property type="molecule type" value="Genomic_DNA"/>
</dbReference>
<gene>
    <name evidence="2" type="ORF">NDI56_06770</name>
</gene>
<feature type="region of interest" description="Disordered" evidence="1">
    <location>
        <begin position="53"/>
        <end position="72"/>
    </location>
</feature>
<proteinExistence type="predicted"/>
<sequence>MATIELTTGDIRSHERIELRSGYVFAYSGGEGRQWGEIERVYPVSSVVEIDPGESKIQGAPPAGDGMSFVPE</sequence>
<reference evidence="2 3" key="1">
    <citation type="submission" date="2022-06" db="EMBL/GenBank/DDBJ databases">
        <title>Haloarcula sp. a new haloarchaeum isolate from saline soil.</title>
        <authorList>
            <person name="Strakova D."/>
            <person name="Galisteo C."/>
            <person name="Sanchez-Porro C."/>
            <person name="Ventosa A."/>
        </authorList>
    </citation>
    <scope>NUCLEOTIDE SEQUENCE [LARGE SCALE GENOMIC DNA]</scope>
    <source>
        <strain evidence="2 3">S1CR25-12</strain>
    </source>
</reference>
<keyword evidence="3" id="KW-1185">Reference proteome</keyword>
<dbReference type="Proteomes" id="UP001259659">
    <property type="component" value="Unassembled WGS sequence"/>
</dbReference>
<evidence type="ECO:0000256" key="1">
    <source>
        <dbReference type="SAM" id="MobiDB-lite"/>
    </source>
</evidence>
<name>A0ABU2F9Z6_9EURY</name>
<evidence type="ECO:0000313" key="2">
    <source>
        <dbReference type="EMBL" id="MDS0259092.1"/>
    </source>
</evidence>
<dbReference type="RefSeq" id="WP_310918681.1">
    <property type="nucleotide sequence ID" value="NZ_JAMQON010000001.1"/>
</dbReference>
<protein>
    <submittedName>
        <fullName evidence="2">Uncharacterized protein</fullName>
    </submittedName>
</protein>
<accession>A0ABU2F9Z6</accession>
<evidence type="ECO:0000313" key="3">
    <source>
        <dbReference type="Proteomes" id="UP001259659"/>
    </source>
</evidence>